<dbReference type="AlphaFoldDB" id="A0A081AUE8"/>
<protein>
    <submittedName>
        <fullName evidence="1">Uncharacterized protein</fullName>
    </submittedName>
</protein>
<sequence length="73" mass="7807">MSALFNSSVPSVRPIHYNPSVCRVPYADFLSLFLFGCSAPIPNLIASQRATSKSLASRGATSKTCVSQPNFQA</sequence>
<accession>A0A081AUE8</accession>
<reference evidence="1 2" key="1">
    <citation type="submission" date="2013-11" db="EMBL/GenBank/DDBJ databases">
        <title>The Genome Sequence of Phytophthora parasitica P1976.</title>
        <authorList>
            <consortium name="The Broad Institute Genomics Platform"/>
            <person name="Russ C."/>
            <person name="Tyler B."/>
            <person name="Panabieres F."/>
            <person name="Shan W."/>
            <person name="Tripathy S."/>
            <person name="Grunwald N."/>
            <person name="Machado M."/>
            <person name="Johnson C.S."/>
            <person name="Walker B."/>
            <person name="Young S."/>
            <person name="Zeng Q."/>
            <person name="Gargeya S."/>
            <person name="Fitzgerald M."/>
            <person name="Haas B."/>
            <person name="Abouelleil A."/>
            <person name="Allen A.W."/>
            <person name="Alvarado L."/>
            <person name="Arachchi H.M."/>
            <person name="Berlin A.M."/>
            <person name="Chapman S.B."/>
            <person name="Gainer-Dewar J."/>
            <person name="Goldberg J."/>
            <person name="Griggs A."/>
            <person name="Gujja S."/>
            <person name="Hansen M."/>
            <person name="Howarth C."/>
            <person name="Imamovic A."/>
            <person name="Ireland A."/>
            <person name="Larimer J."/>
            <person name="McCowan C."/>
            <person name="Murphy C."/>
            <person name="Pearson M."/>
            <person name="Poon T.W."/>
            <person name="Priest M."/>
            <person name="Roberts A."/>
            <person name="Saif S."/>
            <person name="Shea T."/>
            <person name="Sisk P."/>
            <person name="Sykes S."/>
            <person name="Wortman J."/>
            <person name="Nusbaum C."/>
            <person name="Birren B."/>
        </authorList>
    </citation>
    <scope>NUCLEOTIDE SEQUENCE [LARGE SCALE GENOMIC DNA]</scope>
    <source>
        <strain evidence="1 2">P1976</strain>
    </source>
</reference>
<organism evidence="1 2">
    <name type="scientific">Phytophthora nicotianae P1976</name>
    <dbReference type="NCBI Taxonomy" id="1317066"/>
    <lineage>
        <taxon>Eukaryota</taxon>
        <taxon>Sar</taxon>
        <taxon>Stramenopiles</taxon>
        <taxon>Oomycota</taxon>
        <taxon>Peronosporomycetes</taxon>
        <taxon>Peronosporales</taxon>
        <taxon>Peronosporaceae</taxon>
        <taxon>Phytophthora</taxon>
    </lineage>
</organism>
<dbReference type="Proteomes" id="UP000028582">
    <property type="component" value="Unassembled WGS sequence"/>
</dbReference>
<proteinExistence type="predicted"/>
<evidence type="ECO:0000313" key="2">
    <source>
        <dbReference type="Proteomes" id="UP000028582"/>
    </source>
</evidence>
<evidence type="ECO:0000313" key="1">
    <source>
        <dbReference type="EMBL" id="ETO82509.1"/>
    </source>
</evidence>
<comment type="caution">
    <text evidence="1">The sequence shown here is derived from an EMBL/GenBank/DDBJ whole genome shotgun (WGS) entry which is preliminary data.</text>
</comment>
<name>A0A081AUE8_PHYNI</name>
<gene>
    <name evidence="1" type="ORF">F444_03353</name>
</gene>
<dbReference type="EMBL" id="ANJA01000676">
    <property type="protein sequence ID" value="ETO82509.1"/>
    <property type="molecule type" value="Genomic_DNA"/>
</dbReference>